<comment type="cofactor">
    <cofactor evidence="1">
        <name>pyridoxal 5'-phosphate</name>
        <dbReference type="ChEBI" id="CHEBI:597326"/>
    </cofactor>
</comment>
<keyword evidence="8" id="KW-1185">Reference proteome</keyword>
<dbReference type="InterPro" id="IPR015422">
    <property type="entry name" value="PyrdxlP-dep_Trfase_small"/>
</dbReference>
<evidence type="ECO:0000256" key="5">
    <source>
        <dbReference type="PIRSR" id="PIRSR017617-1"/>
    </source>
</evidence>
<dbReference type="InterPro" id="IPR001597">
    <property type="entry name" value="ArAA_b-elim_lyase/Thr_aldolase"/>
</dbReference>
<dbReference type="GO" id="GO:0006545">
    <property type="term" value="P:glycine biosynthetic process"/>
    <property type="evidence" value="ECO:0007669"/>
    <property type="project" value="TreeGrafter"/>
</dbReference>
<dbReference type="NCBIfam" id="NF041359">
    <property type="entry name" value="GntG_guanitoxin"/>
    <property type="match status" value="1"/>
</dbReference>
<dbReference type="GO" id="GO:0016740">
    <property type="term" value="F:transferase activity"/>
    <property type="evidence" value="ECO:0007669"/>
    <property type="project" value="UniProtKB-KW"/>
</dbReference>
<evidence type="ECO:0000259" key="6">
    <source>
        <dbReference type="Pfam" id="PF01212"/>
    </source>
</evidence>
<keyword evidence="7" id="KW-0808">Transferase</keyword>
<dbReference type="EMBL" id="LDAU01000063">
    <property type="protein sequence ID" value="KRX08473.1"/>
    <property type="molecule type" value="Genomic_DNA"/>
</dbReference>
<evidence type="ECO:0000313" key="8">
    <source>
        <dbReference type="Proteomes" id="UP000054937"/>
    </source>
</evidence>
<keyword evidence="4" id="KW-0456">Lyase</keyword>
<dbReference type="CDD" id="cd06502">
    <property type="entry name" value="TA_like"/>
    <property type="match status" value="1"/>
</dbReference>
<comment type="similarity">
    <text evidence="2">Belongs to the threonine aldolase family.</text>
</comment>
<dbReference type="Proteomes" id="UP000054937">
    <property type="component" value="Unassembled WGS sequence"/>
</dbReference>
<name>A0A0V0R1S4_PSEPJ</name>
<evidence type="ECO:0000256" key="2">
    <source>
        <dbReference type="ARBA" id="ARBA00006966"/>
    </source>
</evidence>
<dbReference type="PANTHER" id="PTHR48097:SF9">
    <property type="entry name" value="L-THREONINE ALDOLASE"/>
    <property type="match status" value="1"/>
</dbReference>
<dbReference type="AlphaFoldDB" id="A0A0V0R1S4"/>
<dbReference type="GO" id="GO:0006567">
    <property type="term" value="P:L-threonine catabolic process"/>
    <property type="evidence" value="ECO:0007669"/>
    <property type="project" value="TreeGrafter"/>
</dbReference>
<evidence type="ECO:0000256" key="3">
    <source>
        <dbReference type="ARBA" id="ARBA00022898"/>
    </source>
</evidence>
<dbReference type="FunFam" id="3.40.640.10:FF:000030">
    <property type="entry name" value="Low-specificity L-threonine aldolase"/>
    <property type="match status" value="1"/>
</dbReference>
<dbReference type="Gene3D" id="3.40.640.10">
    <property type="entry name" value="Type I PLP-dependent aspartate aminotransferase-like (Major domain)"/>
    <property type="match status" value="1"/>
</dbReference>
<dbReference type="SUPFAM" id="SSF53383">
    <property type="entry name" value="PLP-dependent transferases"/>
    <property type="match status" value="1"/>
</dbReference>
<feature type="domain" description="Aromatic amino acid beta-eliminating lyase/threonine aldolase" evidence="6">
    <location>
        <begin position="5"/>
        <end position="269"/>
    </location>
</feature>
<dbReference type="InParanoid" id="A0A0V0R1S4"/>
<sequence>MQQIDLRSDTVTNPTPEMRQAMVDAMVGDDVYEDDITTNELQKYAAELTGKEDALFVPSGCFGNQVCIMTHTQRGDEILVNDNSHIIQYELGAASFISGVMTRTLACDENGKMDLDDVNFNIRKGYDVHFPTSKLLCLEQPSKDGYVFDLKYLEEMYNLAKKNNLYVHLDGARIFNAASYLNIDVKEITKYCDSVMICLSKGLCSPAGSLVCGSKDFIFKARYNRKCMGGGMRQTGVLAAAGLISLQKHTQLLDKDYQIAQYIGKQLNEKLEKYIEQINLQNYHINMLFFKLKENIKIQSQDLIKYLQDKHNVLMLPEIEPQLYRIVTHYYIQKEQADIFIKGIQDYLDNNVKL</sequence>
<keyword evidence="3" id="KW-0663">Pyridoxal phosphate</keyword>
<dbReference type="InterPro" id="IPR015421">
    <property type="entry name" value="PyrdxlP-dep_Trfase_major"/>
</dbReference>
<proteinExistence type="inferred from homology"/>
<comment type="caution">
    <text evidence="7">The sequence shown here is derived from an EMBL/GenBank/DDBJ whole genome shotgun (WGS) entry which is preliminary data.</text>
</comment>
<feature type="modified residue" description="N6-(pyridoxal phosphate)lysine" evidence="5">
    <location>
        <position position="201"/>
    </location>
</feature>
<accession>A0A0V0R1S4</accession>
<dbReference type="InterPro" id="IPR015424">
    <property type="entry name" value="PyrdxlP-dep_Trfase"/>
</dbReference>
<dbReference type="InterPro" id="IPR023603">
    <property type="entry name" value="Low_specificity_L-TA-like"/>
</dbReference>
<dbReference type="Pfam" id="PF01212">
    <property type="entry name" value="Beta_elim_lyase"/>
    <property type="match status" value="1"/>
</dbReference>
<dbReference type="Gene3D" id="3.90.1150.10">
    <property type="entry name" value="Aspartate Aminotransferase, domain 1"/>
    <property type="match status" value="1"/>
</dbReference>
<dbReference type="GO" id="GO:0008732">
    <property type="term" value="F:L-allo-threonine aldolase activity"/>
    <property type="evidence" value="ECO:0007669"/>
    <property type="project" value="TreeGrafter"/>
</dbReference>
<dbReference type="GO" id="GO:0005829">
    <property type="term" value="C:cytosol"/>
    <property type="evidence" value="ECO:0007669"/>
    <property type="project" value="TreeGrafter"/>
</dbReference>
<dbReference type="PANTHER" id="PTHR48097">
    <property type="entry name" value="L-THREONINE ALDOLASE-RELATED"/>
    <property type="match status" value="1"/>
</dbReference>
<dbReference type="OrthoDB" id="10261951at2759"/>
<evidence type="ECO:0000256" key="4">
    <source>
        <dbReference type="ARBA" id="ARBA00023239"/>
    </source>
</evidence>
<gene>
    <name evidence="7" type="ORF">PPERSA_12954</name>
</gene>
<dbReference type="PIRSF" id="PIRSF017617">
    <property type="entry name" value="Thr_aldolase"/>
    <property type="match status" value="1"/>
</dbReference>
<evidence type="ECO:0000313" key="7">
    <source>
        <dbReference type="EMBL" id="KRX08473.1"/>
    </source>
</evidence>
<evidence type="ECO:0000256" key="1">
    <source>
        <dbReference type="ARBA" id="ARBA00001933"/>
    </source>
</evidence>
<organism evidence="7 8">
    <name type="scientific">Pseudocohnilembus persalinus</name>
    <name type="common">Ciliate</name>
    <dbReference type="NCBI Taxonomy" id="266149"/>
    <lineage>
        <taxon>Eukaryota</taxon>
        <taxon>Sar</taxon>
        <taxon>Alveolata</taxon>
        <taxon>Ciliophora</taxon>
        <taxon>Intramacronucleata</taxon>
        <taxon>Oligohymenophorea</taxon>
        <taxon>Scuticociliatia</taxon>
        <taxon>Philasterida</taxon>
        <taxon>Pseudocohnilembidae</taxon>
        <taxon>Pseudocohnilembus</taxon>
    </lineage>
</organism>
<protein>
    <submittedName>
        <fullName evidence="7">Pyridoxal phosphate-dependent transferase</fullName>
    </submittedName>
</protein>
<reference evidence="7 8" key="1">
    <citation type="journal article" date="2015" name="Sci. Rep.">
        <title>Genome of the facultative scuticociliatosis pathogen Pseudocohnilembus persalinus provides insight into its virulence through horizontal gene transfer.</title>
        <authorList>
            <person name="Xiong J."/>
            <person name="Wang G."/>
            <person name="Cheng J."/>
            <person name="Tian M."/>
            <person name="Pan X."/>
            <person name="Warren A."/>
            <person name="Jiang C."/>
            <person name="Yuan D."/>
            <person name="Miao W."/>
        </authorList>
    </citation>
    <scope>NUCLEOTIDE SEQUENCE [LARGE SCALE GENOMIC DNA]</scope>
    <source>
        <strain evidence="7">36N120E</strain>
    </source>
</reference>